<reference evidence="2" key="1">
    <citation type="journal article" date="2021" name="Proc. Natl. Acad. Sci. U.S.A.">
        <title>A Catalog of Tens of Thousands of Viruses from Human Metagenomes Reveals Hidden Associations with Chronic Diseases.</title>
        <authorList>
            <person name="Tisza M.J."/>
            <person name="Buck C.B."/>
        </authorList>
    </citation>
    <scope>NUCLEOTIDE SEQUENCE</scope>
    <source>
        <strain evidence="2">CtWeH21</strain>
    </source>
</reference>
<keyword evidence="1" id="KW-1133">Transmembrane helix</keyword>
<keyword evidence="1" id="KW-0472">Membrane</keyword>
<proteinExistence type="predicted"/>
<dbReference type="SUPFAM" id="SSF48452">
    <property type="entry name" value="TPR-like"/>
    <property type="match status" value="1"/>
</dbReference>
<dbReference type="Gene3D" id="1.25.40.10">
    <property type="entry name" value="Tetratricopeptide repeat domain"/>
    <property type="match status" value="1"/>
</dbReference>
<organism evidence="2">
    <name type="scientific">Podoviridae sp. ctWeH21</name>
    <dbReference type="NCBI Taxonomy" id="2825255"/>
    <lineage>
        <taxon>Viruses</taxon>
        <taxon>Duplodnaviria</taxon>
        <taxon>Heunggongvirae</taxon>
        <taxon>Uroviricota</taxon>
        <taxon>Caudoviricetes</taxon>
    </lineage>
</organism>
<evidence type="ECO:0000256" key="1">
    <source>
        <dbReference type="SAM" id="Phobius"/>
    </source>
</evidence>
<name>A0A8S5PFJ6_9CAUD</name>
<dbReference type="InterPro" id="IPR011990">
    <property type="entry name" value="TPR-like_helical_dom_sf"/>
</dbReference>
<dbReference type="EMBL" id="BK015419">
    <property type="protein sequence ID" value="DAE05854.1"/>
    <property type="molecule type" value="Genomic_DNA"/>
</dbReference>
<protein>
    <submittedName>
        <fullName evidence="2">Tetratricopeptide repeat-like domain</fullName>
    </submittedName>
</protein>
<evidence type="ECO:0000313" key="2">
    <source>
        <dbReference type="EMBL" id="DAE05854.1"/>
    </source>
</evidence>
<sequence>MKKGIKNKKIIALIVVICIGIIAFFATGNIRAYSSAKSAMKNGDYKEAISKFKKLKGYKNSKRLLDDSKYGYAKQLMRNHKYEEAHDVLANASSRDKISDLDLECYYEDGKYNYKNGNFDDALDCFQDLDYKDSESYVEQLQGDHCLKEFVKRYNATMEFVKSTNSITTGNKITEDSFDEDETGVATLDSSATISINNPSNKNYRTKITSVKYLLESMDKDTWFSEICAVLGGMIPEMSNEEIVKCFDYISKQESVTYAKKYNITSKISRGKMEITIQYTGDDV</sequence>
<accession>A0A8S5PFJ6</accession>
<keyword evidence="1" id="KW-0812">Transmembrane</keyword>
<feature type="transmembrane region" description="Helical" evidence="1">
    <location>
        <begin position="12"/>
        <end position="33"/>
    </location>
</feature>